<name>A0ABP5UI58_9ACTN</name>
<keyword evidence="2" id="KW-1185">Reference proteome</keyword>
<dbReference type="EMBL" id="BAAARV010000086">
    <property type="protein sequence ID" value="GAA2379931.1"/>
    <property type="molecule type" value="Genomic_DNA"/>
</dbReference>
<accession>A0ABP5UI58</accession>
<protein>
    <submittedName>
        <fullName evidence="1">Uncharacterized protein</fullName>
    </submittedName>
</protein>
<gene>
    <name evidence="1" type="ORF">GCM10010170_086880</name>
</gene>
<evidence type="ECO:0000313" key="1">
    <source>
        <dbReference type="EMBL" id="GAA2379931.1"/>
    </source>
</evidence>
<sequence>MPRHWTFVAHAPMPFVGYLNWVFGRGGFPWPSGARQQWRVLHRFRKDLLPL</sequence>
<organism evidence="1 2">
    <name type="scientific">Dactylosporangium salmoneum</name>
    <dbReference type="NCBI Taxonomy" id="53361"/>
    <lineage>
        <taxon>Bacteria</taxon>
        <taxon>Bacillati</taxon>
        <taxon>Actinomycetota</taxon>
        <taxon>Actinomycetes</taxon>
        <taxon>Micromonosporales</taxon>
        <taxon>Micromonosporaceae</taxon>
        <taxon>Dactylosporangium</taxon>
    </lineage>
</organism>
<reference evidence="2" key="1">
    <citation type="journal article" date="2019" name="Int. J. Syst. Evol. Microbiol.">
        <title>The Global Catalogue of Microorganisms (GCM) 10K type strain sequencing project: providing services to taxonomists for standard genome sequencing and annotation.</title>
        <authorList>
            <consortium name="The Broad Institute Genomics Platform"/>
            <consortium name="The Broad Institute Genome Sequencing Center for Infectious Disease"/>
            <person name="Wu L."/>
            <person name="Ma J."/>
        </authorList>
    </citation>
    <scope>NUCLEOTIDE SEQUENCE [LARGE SCALE GENOMIC DNA]</scope>
    <source>
        <strain evidence="2">JCM 3272</strain>
    </source>
</reference>
<proteinExistence type="predicted"/>
<comment type="caution">
    <text evidence="1">The sequence shown here is derived from an EMBL/GenBank/DDBJ whole genome shotgun (WGS) entry which is preliminary data.</text>
</comment>
<dbReference type="Proteomes" id="UP001501444">
    <property type="component" value="Unassembled WGS sequence"/>
</dbReference>
<evidence type="ECO:0000313" key="2">
    <source>
        <dbReference type="Proteomes" id="UP001501444"/>
    </source>
</evidence>